<feature type="signal peptide" evidence="1">
    <location>
        <begin position="1"/>
        <end position="28"/>
    </location>
</feature>
<gene>
    <name evidence="2" type="ORF">GCM10014715_69910</name>
</gene>
<evidence type="ECO:0000256" key="1">
    <source>
        <dbReference type="SAM" id="SignalP"/>
    </source>
</evidence>
<reference evidence="2" key="1">
    <citation type="journal article" date="2014" name="Int. J. Syst. Evol. Microbiol.">
        <title>Complete genome sequence of Corynebacterium casei LMG S-19264T (=DSM 44701T), isolated from a smear-ripened cheese.</title>
        <authorList>
            <consortium name="US DOE Joint Genome Institute (JGI-PGF)"/>
            <person name="Walter F."/>
            <person name="Albersmeier A."/>
            <person name="Kalinowski J."/>
            <person name="Ruckert C."/>
        </authorList>
    </citation>
    <scope>NUCLEOTIDE SEQUENCE</scope>
    <source>
        <strain evidence="2">JCM 3302</strain>
    </source>
</reference>
<sequence>MRPFRSVASATLAAGLGPLLLLPYGAWAAEPFGATCRSTVSGSEVTAYCHNPYPETDRVALHIECARWWDLDGDGAPVDVGPAQTVRMTGRCWKEIRAVWISHLRAD</sequence>
<evidence type="ECO:0008006" key="4">
    <source>
        <dbReference type="Google" id="ProtNLM"/>
    </source>
</evidence>
<comment type="caution">
    <text evidence="2">The sequence shown here is derived from an EMBL/GenBank/DDBJ whole genome shotgun (WGS) entry which is preliminary data.</text>
</comment>
<keyword evidence="3" id="KW-1185">Reference proteome</keyword>
<evidence type="ECO:0000313" key="3">
    <source>
        <dbReference type="Proteomes" id="UP000641386"/>
    </source>
</evidence>
<dbReference type="Proteomes" id="UP000641386">
    <property type="component" value="Unassembled WGS sequence"/>
</dbReference>
<keyword evidence="1" id="KW-0732">Signal</keyword>
<evidence type="ECO:0000313" key="2">
    <source>
        <dbReference type="EMBL" id="GHF03686.1"/>
    </source>
</evidence>
<feature type="chain" id="PRO_5037870035" description="Secreted protein" evidence="1">
    <location>
        <begin position="29"/>
        <end position="107"/>
    </location>
</feature>
<dbReference type="AlphaFoldDB" id="A0A919E2B9"/>
<name>A0A919E2B9_9ACTN</name>
<dbReference type="RefSeq" id="WP_030182688.1">
    <property type="nucleotide sequence ID" value="NZ_BNBC01000045.1"/>
</dbReference>
<reference evidence="2" key="2">
    <citation type="submission" date="2020-09" db="EMBL/GenBank/DDBJ databases">
        <authorList>
            <person name="Sun Q."/>
            <person name="Ohkuma M."/>
        </authorList>
    </citation>
    <scope>NUCLEOTIDE SEQUENCE</scope>
    <source>
        <strain evidence="2">JCM 3302</strain>
    </source>
</reference>
<protein>
    <recommendedName>
        <fullName evidence="4">Secreted protein</fullName>
    </recommendedName>
</protein>
<accession>A0A919E2B9</accession>
<organism evidence="2 3">
    <name type="scientific">Streptomyces spiralis</name>
    <dbReference type="NCBI Taxonomy" id="66376"/>
    <lineage>
        <taxon>Bacteria</taxon>
        <taxon>Bacillati</taxon>
        <taxon>Actinomycetota</taxon>
        <taxon>Actinomycetes</taxon>
        <taxon>Kitasatosporales</taxon>
        <taxon>Streptomycetaceae</taxon>
        <taxon>Streptomyces</taxon>
    </lineage>
</organism>
<proteinExistence type="predicted"/>
<dbReference type="EMBL" id="BNBC01000045">
    <property type="protein sequence ID" value="GHF03686.1"/>
    <property type="molecule type" value="Genomic_DNA"/>
</dbReference>